<evidence type="ECO:0000256" key="1">
    <source>
        <dbReference type="ARBA" id="ARBA00005562"/>
    </source>
</evidence>
<reference evidence="5" key="1">
    <citation type="submission" date="2023-10" db="EMBL/GenBank/DDBJ databases">
        <title>Genome assemblies of two species of porcelain crab, Petrolisthes cinctipes and Petrolisthes manimaculis (Anomura: Porcellanidae).</title>
        <authorList>
            <person name="Angst P."/>
        </authorList>
    </citation>
    <scope>NUCLEOTIDE SEQUENCE</scope>
    <source>
        <strain evidence="5">PB745_01</strain>
        <tissue evidence="5">Gill</tissue>
    </source>
</reference>
<feature type="region of interest" description="Disordered" evidence="3">
    <location>
        <begin position="59"/>
        <end position="79"/>
    </location>
</feature>
<keyword evidence="2" id="KW-0238">DNA-binding</keyword>
<dbReference type="InterPro" id="IPR036388">
    <property type="entry name" value="WH-like_DNA-bd_sf"/>
</dbReference>
<evidence type="ECO:0000313" key="5">
    <source>
        <dbReference type="EMBL" id="KAK3887236.1"/>
    </source>
</evidence>
<feature type="non-terminal residue" evidence="5">
    <location>
        <position position="1"/>
    </location>
</feature>
<feature type="compositionally biased region" description="Pro residues" evidence="3">
    <location>
        <begin position="214"/>
        <end position="225"/>
    </location>
</feature>
<feature type="compositionally biased region" description="Pro residues" evidence="3">
    <location>
        <begin position="195"/>
        <end position="206"/>
    </location>
</feature>
<feature type="compositionally biased region" description="Low complexity" evidence="3">
    <location>
        <begin position="181"/>
        <end position="194"/>
    </location>
</feature>
<feature type="domain" description="ETS" evidence="4">
    <location>
        <begin position="280"/>
        <end position="393"/>
    </location>
</feature>
<dbReference type="InterPro" id="IPR046328">
    <property type="entry name" value="ETS_fam"/>
</dbReference>
<dbReference type="InterPro" id="IPR036390">
    <property type="entry name" value="WH_DNA-bd_sf"/>
</dbReference>
<comment type="similarity">
    <text evidence="1">Belongs to the ETS family.</text>
</comment>
<dbReference type="Pfam" id="PF00178">
    <property type="entry name" value="Ets"/>
    <property type="match status" value="1"/>
</dbReference>
<name>A0AAE1G8U5_PETCI</name>
<evidence type="ECO:0000256" key="2">
    <source>
        <dbReference type="ARBA" id="ARBA00023125"/>
    </source>
</evidence>
<protein>
    <recommendedName>
        <fullName evidence="4">ETS domain-containing protein</fullName>
    </recommendedName>
</protein>
<feature type="compositionally biased region" description="Pro residues" evidence="3">
    <location>
        <begin position="162"/>
        <end position="180"/>
    </location>
</feature>
<dbReference type="Gene3D" id="1.10.10.10">
    <property type="entry name" value="Winged helix-like DNA-binding domain superfamily/Winged helix DNA-binding domain"/>
    <property type="match status" value="1"/>
</dbReference>
<feature type="compositionally biased region" description="Low complexity" evidence="3">
    <location>
        <begin position="123"/>
        <end position="161"/>
    </location>
</feature>
<dbReference type="SUPFAM" id="SSF46785">
    <property type="entry name" value="Winged helix' DNA-binding domain"/>
    <property type="match status" value="1"/>
</dbReference>
<dbReference type="PANTHER" id="PTHR11849">
    <property type="entry name" value="ETS"/>
    <property type="match status" value="1"/>
</dbReference>
<evidence type="ECO:0000259" key="4">
    <source>
        <dbReference type="SMART" id="SM00413"/>
    </source>
</evidence>
<accession>A0AAE1G8U5</accession>
<comment type="caution">
    <text evidence="5">The sequence shown here is derived from an EMBL/GenBank/DDBJ whole genome shotgun (WGS) entry which is preliminary data.</text>
</comment>
<dbReference type="GO" id="GO:0005634">
    <property type="term" value="C:nucleus"/>
    <property type="evidence" value="ECO:0007669"/>
    <property type="project" value="TreeGrafter"/>
</dbReference>
<dbReference type="InterPro" id="IPR000418">
    <property type="entry name" value="Ets_dom"/>
</dbReference>
<dbReference type="EMBL" id="JAWQEG010000642">
    <property type="protein sequence ID" value="KAK3887236.1"/>
    <property type="molecule type" value="Genomic_DNA"/>
</dbReference>
<feature type="region of interest" description="Disordered" evidence="3">
    <location>
        <begin position="123"/>
        <end position="248"/>
    </location>
</feature>
<feature type="compositionally biased region" description="Low complexity" evidence="3">
    <location>
        <begin position="226"/>
        <end position="240"/>
    </location>
</feature>
<keyword evidence="6" id="KW-1185">Reference proteome</keyword>
<evidence type="ECO:0000313" key="6">
    <source>
        <dbReference type="Proteomes" id="UP001286313"/>
    </source>
</evidence>
<dbReference type="AlphaFoldDB" id="A0AAE1G8U5"/>
<dbReference type="SMART" id="SM00413">
    <property type="entry name" value="ETS"/>
    <property type="match status" value="1"/>
</dbReference>
<sequence>VCINSGIPTEQLDQTAFRSLTGMDLLTYTQPQYCRLLGSHLGRVLHQRLHREIRPNHVIQEQQQQQQQEQHDDDEMGGSPLIFQELQNVKIEKEFGDFESIETSSPHPNTSFLYPPSLIPHTSPSCSPPFSLSPHPSPSSLSPHSSPSSLSPHSSPSSLSPHPSPSYSPPFSLPPHPSPSLTPLSPRPSSSYSPPFLPPHPSPSYSPPSSLSPHPSPSNSPPTYPSPSSTSSSPPSLSSPIESESGLGVIGEGDKMAFCFALRKIKVRGRNREREPKNVEFLCRLLCCNERKITNSDFVQWEDKSQATFRLMKNNLIALVWGRRRQFFAEGNKNIDDVLREMRRARGRRRPAEELEDLTYNNFARGLRYHYNSDFIRSVVERQLVYQWGPKALEFMRSEAETLRSIV</sequence>
<organism evidence="5 6">
    <name type="scientific">Petrolisthes cinctipes</name>
    <name type="common">Flat porcelain crab</name>
    <dbReference type="NCBI Taxonomy" id="88211"/>
    <lineage>
        <taxon>Eukaryota</taxon>
        <taxon>Metazoa</taxon>
        <taxon>Ecdysozoa</taxon>
        <taxon>Arthropoda</taxon>
        <taxon>Crustacea</taxon>
        <taxon>Multicrustacea</taxon>
        <taxon>Malacostraca</taxon>
        <taxon>Eumalacostraca</taxon>
        <taxon>Eucarida</taxon>
        <taxon>Decapoda</taxon>
        <taxon>Pleocyemata</taxon>
        <taxon>Anomura</taxon>
        <taxon>Galatheoidea</taxon>
        <taxon>Porcellanidae</taxon>
        <taxon>Petrolisthes</taxon>
    </lineage>
</organism>
<proteinExistence type="inferred from homology"/>
<dbReference type="Proteomes" id="UP001286313">
    <property type="component" value="Unassembled WGS sequence"/>
</dbReference>
<gene>
    <name evidence="5" type="ORF">Pcinc_008633</name>
</gene>
<dbReference type="GO" id="GO:0000981">
    <property type="term" value="F:DNA-binding transcription factor activity, RNA polymerase II-specific"/>
    <property type="evidence" value="ECO:0007669"/>
    <property type="project" value="TreeGrafter"/>
</dbReference>
<evidence type="ECO:0000256" key="3">
    <source>
        <dbReference type="SAM" id="MobiDB-lite"/>
    </source>
</evidence>
<dbReference type="GO" id="GO:0043565">
    <property type="term" value="F:sequence-specific DNA binding"/>
    <property type="evidence" value="ECO:0007669"/>
    <property type="project" value="InterPro"/>
</dbReference>
<dbReference type="GO" id="GO:0030154">
    <property type="term" value="P:cell differentiation"/>
    <property type="evidence" value="ECO:0007669"/>
    <property type="project" value="TreeGrafter"/>
</dbReference>